<protein>
    <submittedName>
        <fullName evidence="2">Uncharacterized protein</fullName>
    </submittedName>
</protein>
<keyword evidence="3" id="KW-1185">Reference proteome</keyword>
<dbReference type="AlphaFoldDB" id="A0A5J5F9D4"/>
<organism evidence="2 3">
    <name type="scientific">Sphaerosporella brunnea</name>
    <dbReference type="NCBI Taxonomy" id="1250544"/>
    <lineage>
        <taxon>Eukaryota</taxon>
        <taxon>Fungi</taxon>
        <taxon>Dikarya</taxon>
        <taxon>Ascomycota</taxon>
        <taxon>Pezizomycotina</taxon>
        <taxon>Pezizomycetes</taxon>
        <taxon>Pezizales</taxon>
        <taxon>Pyronemataceae</taxon>
        <taxon>Sphaerosporella</taxon>
    </lineage>
</organism>
<dbReference type="InParanoid" id="A0A5J5F9D4"/>
<gene>
    <name evidence="2" type="ORF">FN846DRAFT_902336</name>
</gene>
<evidence type="ECO:0000256" key="1">
    <source>
        <dbReference type="SAM" id="MobiDB-lite"/>
    </source>
</evidence>
<dbReference type="EMBL" id="VXIS01000009">
    <property type="protein sequence ID" value="KAA8914048.1"/>
    <property type="molecule type" value="Genomic_DNA"/>
</dbReference>
<proteinExistence type="predicted"/>
<feature type="region of interest" description="Disordered" evidence="1">
    <location>
        <begin position="73"/>
        <end position="107"/>
    </location>
</feature>
<feature type="compositionally biased region" description="Polar residues" evidence="1">
    <location>
        <begin position="95"/>
        <end position="107"/>
    </location>
</feature>
<reference evidence="2 3" key="1">
    <citation type="submission" date="2019-09" db="EMBL/GenBank/DDBJ databases">
        <title>Draft genome of the ectomycorrhizal ascomycete Sphaerosporella brunnea.</title>
        <authorList>
            <consortium name="DOE Joint Genome Institute"/>
            <person name="Benucci G.M."/>
            <person name="Marozzi G."/>
            <person name="Antonielli L."/>
            <person name="Sanchez S."/>
            <person name="Marco P."/>
            <person name="Wang X."/>
            <person name="Falini L.B."/>
            <person name="Barry K."/>
            <person name="Haridas S."/>
            <person name="Lipzen A."/>
            <person name="Labutti K."/>
            <person name="Grigoriev I.V."/>
            <person name="Murat C."/>
            <person name="Martin F."/>
            <person name="Albertini E."/>
            <person name="Donnini D."/>
            <person name="Bonito G."/>
        </authorList>
    </citation>
    <scope>NUCLEOTIDE SEQUENCE [LARGE SCALE GENOMIC DNA]</scope>
    <source>
        <strain evidence="2 3">Sb_GMNB300</strain>
    </source>
</reference>
<evidence type="ECO:0000313" key="2">
    <source>
        <dbReference type="EMBL" id="KAA8914048.1"/>
    </source>
</evidence>
<comment type="caution">
    <text evidence="2">The sequence shown here is derived from an EMBL/GenBank/DDBJ whole genome shotgun (WGS) entry which is preliminary data.</text>
</comment>
<name>A0A5J5F9D4_9PEZI</name>
<evidence type="ECO:0000313" key="3">
    <source>
        <dbReference type="Proteomes" id="UP000326924"/>
    </source>
</evidence>
<accession>A0A5J5F9D4</accession>
<sequence length="135" mass="14321">MPISSKDISDIFATISSIVAAQADCLAKGAATSQSPSEAPEVIAITSLAYIARAERLLICCCILMPKLPHADDPAQPWSPGGAPPARAPTRRTVHSSNAGTSDQSGHTQGIFDIIRRDIFFAILISDRNKHNALN</sequence>
<dbReference type="Proteomes" id="UP000326924">
    <property type="component" value="Unassembled WGS sequence"/>
</dbReference>